<reference evidence="1 2" key="1">
    <citation type="submission" date="2023-05" db="EMBL/GenBank/DDBJ databases">
        <title>Novel species of genus Flectobacillus isolated from stream in China.</title>
        <authorList>
            <person name="Lu H."/>
        </authorList>
    </citation>
    <scope>NUCLEOTIDE SEQUENCE [LARGE SCALE GENOMIC DNA]</scope>
    <source>
        <strain evidence="1 2">DC10W</strain>
    </source>
</reference>
<sequence>MSIRSKDYNKLIKNAKINHLKKKYIKASKNYIKALELCVNKDTIDWIKDQIILNNQLSKKKHVSNLDSIIKKASNIAFDYGHYIVAYNNLKTDSSSTKILKNKSLYSKRTLSKFINGAIKNKAFAFGNITLDTVQKDFPKDSSKFLLGLRKKLALSKVKVEDSIKDLISKTPNYNKTPEQDLRDSLRSLDSLFQNKILTQNNFHRYRKFPLHVNLLLGNEIQLPEVTKTSGNSLLITSDNLNLFQGIEISLGRLGATFRYGLSMRYAKGNFSTYYHDALLDRNIKLEHFDYSSKAVGFNLYINPFKNYFRSYNLGLVVGVEHHKFDKLIYTQKLNTSDVLNQSIFLDQTRVDFGLVYTYKWPISGGMQVFARYSYGLGNLINNEPNSLLELVKDSKLNTIKTGLLITIF</sequence>
<gene>
    <name evidence="1" type="ORF">QM480_00760</name>
</gene>
<evidence type="ECO:0000313" key="2">
    <source>
        <dbReference type="Proteomes" id="UP001236569"/>
    </source>
</evidence>
<keyword evidence="2" id="KW-1185">Reference proteome</keyword>
<accession>A0ABT6YGW5</accession>
<protein>
    <recommendedName>
        <fullName evidence="3">Outer membrane protein beta-barrel domain-containing protein</fullName>
    </recommendedName>
</protein>
<dbReference type="EMBL" id="JASHID010000001">
    <property type="protein sequence ID" value="MDI9862835.1"/>
    <property type="molecule type" value="Genomic_DNA"/>
</dbReference>
<comment type="caution">
    <text evidence="1">The sequence shown here is derived from an EMBL/GenBank/DDBJ whole genome shotgun (WGS) entry which is preliminary data.</text>
</comment>
<dbReference type="Proteomes" id="UP001236569">
    <property type="component" value="Unassembled WGS sequence"/>
</dbReference>
<proteinExistence type="predicted"/>
<dbReference type="RefSeq" id="WP_283368196.1">
    <property type="nucleotide sequence ID" value="NZ_JASHID010000001.1"/>
</dbReference>
<evidence type="ECO:0000313" key="1">
    <source>
        <dbReference type="EMBL" id="MDI9862835.1"/>
    </source>
</evidence>
<organism evidence="1 2">
    <name type="scientific">Flectobacillus longus</name>
    <dbReference type="NCBI Taxonomy" id="2984207"/>
    <lineage>
        <taxon>Bacteria</taxon>
        <taxon>Pseudomonadati</taxon>
        <taxon>Bacteroidota</taxon>
        <taxon>Cytophagia</taxon>
        <taxon>Cytophagales</taxon>
        <taxon>Flectobacillaceae</taxon>
        <taxon>Flectobacillus</taxon>
    </lineage>
</organism>
<name>A0ABT6YGW5_9BACT</name>
<evidence type="ECO:0008006" key="3">
    <source>
        <dbReference type="Google" id="ProtNLM"/>
    </source>
</evidence>